<keyword evidence="8" id="KW-0408">Iron</keyword>
<dbReference type="InterPro" id="IPR042493">
    <property type="entry name" value="XPD_DNA_FeS"/>
</dbReference>
<keyword evidence="4" id="KW-0227">DNA damage</keyword>
<evidence type="ECO:0000256" key="8">
    <source>
        <dbReference type="ARBA" id="ARBA00023004"/>
    </source>
</evidence>
<keyword evidence="5" id="KW-0378">Hydrolase</keyword>
<dbReference type="GO" id="GO:0004386">
    <property type="term" value="F:helicase activity"/>
    <property type="evidence" value="ECO:0007669"/>
    <property type="project" value="UniProtKB-KW"/>
</dbReference>
<dbReference type="InterPro" id="IPR011604">
    <property type="entry name" value="PDDEXK-like_dom_sf"/>
</dbReference>
<keyword evidence="12" id="KW-0413">Isomerase</keyword>
<keyword evidence="6 15" id="KW-0347">Helicase</keyword>
<dbReference type="Pfam" id="PF13307">
    <property type="entry name" value="Helicase_C_2"/>
    <property type="match status" value="1"/>
</dbReference>
<evidence type="ECO:0000256" key="6">
    <source>
        <dbReference type="ARBA" id="ARBA00022806"/>
    </source>
</evidence>
<dbReference type="InterPro" id="IPR006555">
    <property type="entry name" value="ATP-dep_Helicase_C"/>
</dbReference>
<keyword evidence="2" id="KW-0479">Metal-binding</keyword>
<keyword evidence="3" id="KW-0547">Nucleotide-binding</keyword>
<evidence type="ECO:0000256" key="7">
    <source>
        <dbReference type="ARBA" id="ARBA00022840"/>
    </source>
</evidence>
<dbReference type="EMBL" id="BAABXL010000001">
    <property type="protein sequence ID" value="GAA6269005.1"/>
    <property type="molecule type" value="Genomic_DNA"/>
</dbReference>
<dbReference type="RefSeq" id="WP_390469910.1">
    <property type="nucleotide sequence ID" value="NZ_BAABXL010000001.1"/>
</dbReference>
<dbReference type="InterPro" id="IPR010614">
    <property type="entry name" value="RAD3-like_helicase_DEAD"/>
</dbReference>
<evidence type="ECO:0000256" key="9">
    <source>
        <dbReference type="ARBA" id="ARBA00023014"/>
    </source>
</evidence>
<comment type="caution">
    <text evidence="15">The sequence shown here is derived from an EMBL/GenBank/DDBJ whole genome shotgun (WGS) entry which is preliminary data.</text>
</comment>
<dbReference type="Gene3D" id="1.10.30.20">
    <property type="entry name" value="Bacterial XPD DNA helicase, FeS cluster domain"/>
    <property type="match status" value="1"/>
</dbReference>
<dbReference type="SUPFAM" id="SSF52540">
    <property type="entry name" value="P-loop containing nucleoside triphosphate hydrolases"/>
    <property type="match status" value="2"/>
</dbReference>
<dbReference type="PROSITE" id="PS51193">
    <property type="entry name" value="HELICASE_ATP_BIND_2"/>
    <property type="match status" value="1"/>
</dbReference>
<evidence type="ECO:0000313" key="15">
    <source>
        <dbReference type="EMBL" id="GAA6269005.1"/>
    </source>
</evidence>
<accession>A0ABQ0AY99</accession>
<feature type="domain" description="Helicase ATP-binding" evidence="14">
    <location>
        <begin position="187"/>
        <end position="455"/>
    </location>
</feature>
<gene>
    <name evidence="15" type="ORF">F130042H8_20650</name>
</gene>
<evidence type="ECO:0000256" key="2">
    <source>
        <dbReference type="ARBA" id="ARBA00022723"/>
    </source>
</evidence>
<protein>
    <submittedName>
        <fullName evidence="15">ATP-dependent DNA helicase</fullName>
    </submittedName>
</protein>
<evidence type="ECO:0000259" key="14">
    <source>
        <dbReference type="PROSITE" id="PS51193"/>
    </source>
</evidence>
<dbReference type="Gene3D" id="3.40.50.300">
    <property type="entry name" value="P-loop containing nucleotide triphosphate hydrolases"/>
    <property type="match status" value="2"/>
</dbReference>
<dbReference type="PANTHER" id="PTHR11472">
    <property type="entry name" value="DNA REPAIR DEAD HELICASE RAD3/XP-D SUBFAMILY MEMBER"/>
    <property type="match status" value="1"/>
</dbReference>
<evidence type="ECO:0000256" key="3">
    <source>
        <dbReference type="ARBA" id="ARBA00022741"/>
    </source>
</evidence>
<dbReference type="SMART" id="SM00488">
    <property type="entry name" value="DEXDc2"/>
    <property type="match status" value="1"/>
</dbReference>
<dbReference type="Proteomes" id="UP001600894">
    <property type="component" value="Unassembled WGS sequence"/>
</dbReference>
<comment type="similarity">
    <text evidence="13">Belongs to the helicase family. DinG subfamily.</text>
</comment>
<dbReference type="PANTHER" id="PTHR11472:SF34">
    <property type="entry name" value="REGULATOR OF TELOMERE ELONGATION HELICASE 1"/>
    <property type="match status" value="1"/>
</dbReference>
<dbReference type="Gene3D" id="3.90.320.10">
    <property type="match status" value="1"/>
</dbReference>
<sequence>MAQQESLSLVRISVRNLVEFVMRSGDLDDRRTAGARKEAMQAGSRLHRKIQRRMGAGYQAEVILKHGVKEDKFELLIEGRADGIITEPAGVTIDEIKCIYMDLKRMDRPEPAHLAQALCYGYMYTAAHGLETIGIQLTYCNIETEEIRRFQEIKTREELESWFSGLIHEYVKWARYLYHHRLRRQACLKELEFPYAYRKGQKELAACVYRTIAQGKNLYIQAPTGVGKTLSTIFPSLKAMGEGYGDKLFYLTARTITRSVAEEAFQILRGRRHLYFNTVTITAKEKLCILEHPSCNPLDCPRARGHFDRVNDAVYEILHEEEGITREKVLEYAERFSVCPFEFCLDISSWVDGIICDYNYVFDPNVRLKRYFAEGEPAGSYLFLVDEAHNLVPRAREMYSASLIKEDILLARRILKGMSGAERVLSLLDGCNRRMLELKRAYGVGKEEEGIRHRKVLGADYELLGDVKLLALDLMAMFGELEVFMNENGEFTDRDRVLELYFQVRDFLNIHDRLDDHYRIYARVIEEGKFMVKLMCMDPSQCLKNCLDQSESTVFFSATLLPIKYYKELLSGDPEAYAVYAASPFPQKNRLVLAASDVSSRYSRRGRVQYERIADYLETIIRGRKGNYMVFFPSYQFLEQMEKVLEEREKLRPLGFDRVCQSGRMTEEEREGFLSRFEEEHNRSFAALCVMGGIFSEGIDLKEERLIGAVIVGTGLPQVNPEQEILKEYFDEREGNGFDYAYQYPGMNKVMQAAGRVIRTVNDKGVIALLDDRFLRSEYVALFPREWGTYTVVDRGNVSLALEDFWGQFPEGKGFTAYP</sequence>
<dbReference type="InterPro" id="IPR045028">
    <property type="entry name" value="DinG/Rad3-like"/>
</dbReference>
<proteinExistence type="inferred from homology"/>
<keyword evidence="9" id="KW-0411">Iron-sulfur</keyword>
<name>A0ABQ0AY99_9FIRM</name>
<dbReference type="SMART" id="SM00491">
    <property type="entry name" value="HELICc2"/>
    <property type="match status" value="1"/>
</dbReference>
<keyword evidence="10" id="KW-0238">DNA-binding</keyword>
<keyword evidence="7" id="KW-0067">ATP-binding</keyword>
<dbReference type="Gene3D" id="1.10.275.40">
    <property type="match status" value="1"/>
</dbReference>
<organism evidence="15 16">
    <name type="scientific">Enterocloster alcoholdehydrogenati</name>
    <dbReference type="NCBI Taxonomy" id="2547410"/>
    <lineage>
        <taxon>Bacteria</taxon>
        <taxon>Bacillati</taxon>
        <taxon>Bacillota</taxon>
        <taxon>Clostridia</taxon>
        <taxon>Lachnospirales</taxon>
        <taxon>Lachnospiraceae</taxon>
        <taxon>Enterocloster</taxon>
    </lineage>
</organism>
<evidence type="ECO:0000256" key="5">
    <source>
        <dbReference type="ARBA" id="ARBA00022801"/>
    </source>
</evidence>
<evidence type="ECO:0000256" key="10">
    <source>
        <dbReference type="ARBA" id="ARBA00023125"/>
    </source>
</evidence>
<reference evidence="15 16" key="1">
    <citation type="submission" date="2024-04" db="EMBL/GenBank/DDBJ databases">
        <title>Defined microbial consortia suppress multidrug-resistant proinflammatory Enterobacteriaceae via ecological control.</title>
        <authorList>
            <person name="Furuichi M."/>
            <person name="Kawaguchi T."/>
            <person name="Pust M."/>
            <person name="Yasuma K."/>
            <person name="Plichta D."/>
            <person name="Hasegawa N."/>
            <person name="Ohya T."/>
            <person name="Bhattarai S."/>
            <person name="Sasajima S."/>
            <person name="Aoto Y."/>
            <person name="Tuganbaev T."/>
            <person name="Yaginuma M."/>
            <person name="Ueda M."/>
            <person name="Okahashi N."/>
            <person name="Amafuji K."/>
            <person name="Kiridooshi Y."/>
            <person name="Sugita K."/>
            <person name="Strazar M."/>
            <person name="Skelly A."/>
            <person name="Suda W."/>
            <person name="Hattori M."/>
            <person name="Nakamoto N."/>
            <person name="Caballero S."/>
            <person name="Norman J."/>
            <person name="Olle B."/>
            <person name="Tanoue T."/>
            <person name="Arita M."/>
            <person name="Bucci V."/>
            <person name="Atarashi K."/>
            <person name="Xavier R."/>
            <person name="Honda K."/>
        </authorList>
    </citation>
    <scope>NUCLEOTIDE SEQUENCE [LARGE SCALE GENOMIC DNA]</scope>
    <source>
        <strain evidence="16">f13</strain>
    </source>
</reference>
<keyword evidence="1" id="KW-0004">4Fe-4S</keyword>
<evidence type="ECO:0000256" key="12">
    <source>
        <dbReference type="ARBA" id="ARBA00023235"/>
    </source>
</evidence>
<dbReference type="InterPro" id="IPR014013">
    <property type="entry name" value="Helic_SF1/SF2_ATP-bd_DinG/Rad3"/>
</dbReference>
<evidence type="ECO:0000256" key="1">
    <source>
        <dbReference type="ARBA" id="ARBA00022485"/>
    </source>
</evidence>
<evidence type="ECO:0000256" key="4">
    <source>
        <dbReference type="ARBA" id="ARBA00022763"/>
    </source>
</evidence>
<evidence type="ECO:0000256" key="13">
    <source>
        <dbReference type="ARBA" id="ARBA00038058"/>
    </source>
</evidence>
<dbReference type="InterPro" id="IPR027417">
    <property type="entry name" value="P-loop_NTPase"/>
</dbReference>
<dbReference type="Pfam" id="PF06733">
    <property type="entry name" value="DEAD_2"/>
    <property type="match status" value="1"/>
</dbReference>
<evidence type="ECO:0000256" key="11">
    <source>
        <dbReference type="ARBA" id="ARBA00023204"/>
    </source>
</evidence>
<keyword evidence="11" id="KW-0234">DNA repair</keyword>
<dbReference type="InterPro" id="IPR006554">
    <property type="entry name" value="Helicase-like_DEXD_c2"/>
</dbReference>
<evidence type="ECO:0000313" key="16">
    <source>
        <dbReference type="Proteomes" id="UP001600894"/>
    </source>
</evidence>
<keyword evidence="16" id="KW-1185">Reference proteome</keyword>